<keyword evidence="3" id="KW-1185">Reference proteome</keyword>
<sequence length="69" mass="7256">MMPVPTVQTKVSHRFVGFAGRLVGDFFAQLDLRALVATCQSAILHCHGSTPAGGVDKTDARSKLQSTGA</sequence>
<accession>A0A3S5CVJ3</accession>
<reference evidence="2" key="1">
    <citation type="submission" date="2018-11" db="EMBL/GenBank/DDBJ databases">
        <authorList>
            <consortium name="Pathogen Informatics"/>
        </authorList>
    </citation>
    <scope>NUCLEOTIDE SEQUENCE</scope>
</reference>
<gene>
    <name evidence="2" type="ORF">PXEA_LOCUS36504</name>
</gene>
<feature type="region of interest" description="Disordered" evidence="1">
    <location>
        <begin position="50"/>
        <end position="69"/>
    </location>
</feature>
<organism evidence="2 3">
    <name type="scientific">Protopolystoma xenopodis</name>
    <dbReference type="NCBI Taxonomy" id="117903"/>
    <lineage>
        <taxon>Eukaryota</taxon>
        <taxon>Metazoa</taxon>
        <taxon>Spiralia</taxon>
        <taxon>Lophotrochozoa</taxon>
        <taxon>Platyhelminthes</taxon>
        <taxon>Monogenea</taxon>
        <taxon>Polyopisthocotylea</taxon>
        <taxon>Polystomatidea</taxon>
        <taxon>Polystomatidae</taxon>
        <taxon>Protopolystoma</taxon>
    </lineage>
</organism>
<dbReference type="EMBL" id="CAAALY010278583">
    <property type="protein sequence ID" value="VEL43064.1"/>
    <property type="molecule type" value="Genomic_DNA"/>
</dbReference>
<evidence type="ECO:0000313" key="2">
    <source>
        <dbReference type="EMBL" id="VEL43064.1"/>
    </source>
</evidence>
<evidence type="ECO:0000313" key="3">
    <source>
        <dbReference type="Proteomes" id="UP000784294"/>
    </source>
</evidence>
<dbReference type="AlphaFoldDB" id="A0A3S5CVJ3"/>
<proteinExistence type="predicted"/>
<comment type="caution">
    <text evidence="2">The sequence shown here is derived from an EMBL/GenBank/DDBJ whole genome shotgun (WGS) entry which is preliminary data.</text>
</comment>
<protein>
    <submittedName>
        <fullName evidence="2">Uncharacterized protein</fullName>
    </submittedName>
</protein>
<name>A0A3S5CVJ3_9PLAT</name>
<evidence type="ECO:0000256" key="1">
    <source>
        <dbReference type="SAM" id="MobiDB-lite"/>
    </source>
</evidence>
<dbReference type="Proteomes" id="UP000784294">
    <property type="component" value="Unassembled WGS sequence"/>
</dbReference>